<dbReference type="Proteomes" id="UP000246058">
    <property type="component" value="Chromosome"/>
</dbReference>
<keyword evidence="4" id="KW-1185">Reference proteome</keyword>
<feature type="domain" description="Amine oxidase" evidence="2">
    <location>
        <begin position="88"/>
        <end position="312"/>
    </location>
</feature>
<sequence>MRIAIVGAGLAGLTCGRALAAEGCPVALFDKGRAPGGRLSTRRTDTSLGPVAFDLGAPFITADDPAFGAELAVWQAEGTVARWPAAGARAWVGIPGMDAPLRAMGRGLPVRWSTRVEAVAAEAGGWRLQGADLDAGGFDVVLTALPAEQTATLLRPAAPDLAAVAAALPSAPCWTAMAAFARRLDGVPDLLSERGGPGDTFAWAAREAAKPGRSGPESWVIQAGPDWSRRNLERAAADVAADLLGRFFAAAGVAAVQPVHLAGHRWRYAASGAAGRNTLWDPTRGIGACGDWLLGPRAEHAWLSGRRLASAVAATRASAASQPGP</sequence>
<organism evidence="3 4">
    <name type="scientific">Methylobacterium radiodurans</name>
    <dbReference type="NCBI Taxonomy" id="2202828"/>
    <lineage>
        <taxon>Bacteria</taxon>
        <taxon>Pseudomonadati</taxon>
        <taxon>Pseudomonadota</taxon>
        <taxon>Alphaproteobacteria</taxon>
        <taxon>Hyphomicrobiales</taxon>
        <taxon>Methylobacteriaceae</taxon>
        <taxon>Methylobacterium</taxon>
    </lineage>
</organism>
<dbReference type="AlphaFoldDB" id="A0A2U8VMC8"/>
<dbReference type="PANTHER" id="PTHR16128">
    <property type="entry name" value="FAD/NAD(P)-BINDING OXIDOREDUCTASE FAMILY PROTEIN"/>
    <property type="match status" value="1"/>
</dbReference>
<keyword evidence="1" id="KW-0732">Signal</keyword>
<protein>
    <submittedName>
        <fullName evidence="3">NAD/FAD-dependent oxidoreductase</fullName>
    </submittedName>
</protein>
<evidence type="ECO:0000259" key="2">
    <source>
        <dbReference type="Pfam" id="PF01593"/>
    </source>
</evidence>
<dbReference type="GO" id="GO:0016491">
    <property type="term" value="F:oxidoreductase activity"/>
    <property type="evidence" value="ECO:0007669"/>
    <property type="project" value="InterPro"/>
</dbReference>
<gene>
    <name evidence="3" type="ORF">DK427_02385</name>
</gene>
<proteinExistence type="predicted"/>
<dbReference type="KEGG" id="meti:DK427_02385"/>
<reference evidence="3 4" key="1">
    <citation type="submission" date="2018-05" db="EMBL/GenBank/DDBJ databases">
        <title>Complete Genome Sequence of Methylobacterium sp. 17Sr1-43.</title>
        <authorList>
            <person name="Srinivasan S."/>
        </authorList>
    </citation>
    <scope>NUCLEOTIDE SEQUENCE [LARGE SCALE GENOMIC DNA]</scope>
    <source>
        <strain evidence="3 4">17Sr1-43</strain>
    </source>
</reference>
<evidence type="ECO:0000313" key="3">
    <source>
        <dbReference type="EMBL" id="AWN34727.1"/>
    </source>
</evidence>
<dbReference type="Pfam" id="PF13450">
    <property type="entry name" value="NAD_binding_8"/>
    <property type="match status" value="1"/>
</dbReference>
<dbReference type="InterPro" id="IPR036188">
    <property type="entry name" value="FAD/NAD-bd_sf"/>
</dbReference>
<dbReference type="Gene3D" id="3.50.50.60">
    <property type="entry name" value="FAD/NAD(P)-binding domain"/>
    <property type="match status" value="1"/>
</dbReference>
<evidence type="ECO:0000256" key="1">
    <source>
        <dbReference type="SAM" id="SignalP"/>
    </source>
</evidence>
<feature type="signal peptide" evidence="1">
    <location>
        <begin position="1"/>
        <end position="20"/>
    </location>
</feature>
<evidence type="ECO:0000313" key="4">
    <source>
        <dbReference type="Proteomes" id="UP000246058"/>
    </source>
</evidence>
<dbReference type="OrthoDB" id="5792777at2"/>
<dbReference type="Gene3D" id="3.90.660.10">
    <property type="match status" value="1"/>
</dbReference>
<dbReference type="RefSeq" id="WP_109949862.1">
    <property type="nucleotide sequence ID" value="NZ_CP029551.1"/>
</dbReference>
<accession>A0A2U8VMC8</accession>
<name>A0A2U8VMC8_9HYPH</name>
<dbReference type="Pfam" id="PF01593">
    <property type="entry name" value="Amino_oxidase"/>
    <property type="match status" value="1"/>
</dbReference>
<feature type="chain" id="PRO_5016118599" evidence="1">
    <location>
        <begin position="21"/>
        <end position="325"/>
    </location>
</feature>
<dbReference type="InterPro" id="IPR002937">
    <property type="entry name" value="Amino_oxidase"/>
</dbReference>
<dbReference type="PANTHER" id="PTHR16128:SF5">
    <property type="entry name" value="FAD_NAD(P)-BINDING OXIDOREDUCTASE FAMILY PROTEIN"/>
    <property type="match status" value="1"/>
</dbReference>
<dbReference type="SUPFAM" id="SSF51905">
    <property type="entry name" value="FAD/NAD(P)-binding domain"/>
    <property type="match status" value="1"/>
</dbReference>
<dbReference type="EMBL" id="CP029551">
    <property type="protein sequence ID" value="AWN34727.1"/>
    <property type="molecule type" value="Genomic_DNA"/>
</dbReference>